<keyword evidence="4" id="KW-1185">Reference proteome</keyword>
<dbReference type="InterPro" id="IPR016897">
    <property type="entry name" value="SKP1"/>
</dbReference>
<dbReference type="InterPro" id="IPR001232">
    <property type="entry name" value="SKP1-like"/>
</dbReference>
<accession>A0A7E4UUJ3</accession>
<dbReference type="GO" id="GO:0006511">
    <property type="term" value="P:ubiquitin-dependent protein catabolic process"/>
    <property type="evidence" value="ECO:0007669"/>
    <property type="project" value="InterPro"/>
</dbReference>
<dbReference type="WBParaSite" id="Pan_g13042.t1">
    <property type="protein sequence ID" value="Pan_g13042.t1"/>
    <property type="gene ID" value="Pan_g13042"/>
</dbReference>
<proteinExistence type="inferred from homology"/>
<comment type="similarity">
    <text evidence="1">Belongs to the SKP1 family.</text>
</comment>
<dbReference type="Pfam" id="PF03931">
    <property type="entry name" value="Skp1_POZ"/>
    <property type="match status" value="1"/>
</dbReference>
<feature type="domain" description="SKP1 component POZ" evidence="3">
    <location>
        <begin position="18"/>
        <end position="75"/>
    </location>
</feature>
<keyword evidence="2" id="KW-0833">Ubl conjugation pathway</keyword>
<evidence type="ECO:0000313" key="4">
    <source>
        <dbReference type="Proteomes" id="UP000492821"/>
    </source>
</evidence>
<dbReference type="SMART" id="SM00512">
    <property type="entry name" value="Skp1"/>
    <property type="match status" value="1"/>
</dbReference>
<evidence type="ECO:0000256" key="2">
    <source>
        <dbReference type="ARBA" id="ARBA00022786"/>
    </source>
</evidence>
<dbReference type="AlphaFoldDB" id="A0A7E4UUJ3"/>
<dbReference type="InterPro" id="IPR016073">
    <property type="entry name" value="Skp1_comp_POZ"/>
</dbReference>
<protein>
    <submittedName>
        <fullName evidence="5">Skp1_POZ domain-containing protein</fullName>
    </submittedName>
</protein>
<evidence type="ECO:0000313" key="5">
    <source>
        <dbReference type="WBParaSite" id="Pan_g13042.t1"/>
    </source>
</evidence>
<dbReference type="SUPFAM" id="SSF54695">
    <property type="entry name" value="POZ domain"/>
    <property type="match status" value="1"/>
</dbReference>
<dbReference type="InterPro" id="IPR011333">
    <property type="entry name" value="SKP1/BTB/POZ_sf"/>
</dbReference>
<reference evidence="4" key="1">
    <citation type="journal article" date="2013" name="Genetics">
        <title>The draft genome and transcriptome of Panagrellus redivivus are shaped by the harsh demands of a free-living lifestyle.</title>
        <authorList>
            <person name="Srinivasan J."/>
            <person name="Dillman A.R."/>
            <person name="Macchietto M.G."/>
            <person name="Heikkinen L."/>
            <person name="Lakso M."/>
            <person name="Fracchia K.M."/>
            <person name="Antoshechkin I."/>
            <person name="Mortazavi A."/>
            <person name="Wong G."/>
            <person name="Sternberg P.W."/>
        </authorList>
    </citation>
    <scope>NUCLEOTIDE SEQUENCE [LARGE SCALE GENOMIC DNA]</scope>
    <source>
        <strain evidence="4">MT8872</strain>
    </source>
</reference>
<organism evidence="4 5">
    <name type="scientific">Panagrellus redivivus</name>
    <name type="common">Microworm</name>
    <dbReference type="NCBI Taxonomy" id="6233"/>
    <lineage>
        <taxon>Eukaryota</taxon>
        <taxon>Metazoa</taxon>
        <taxon>Ecdysozoa</taxon>
        <taxon>Nematoda</taxon>
        <taxon>Chromadorea</taxon>
        <taxon>Rhabditida</taxon>
        <taxon>Tylenchina</taxon>
        <taxon>Panagrolaimomorpha</taxon>
        <taxon>Panagrolaimoidea</taxon>
        <taxon>Panagrolaimidae</taxon>
        <taxon>Panagrellus</taxon>
    </lineage>
</organism>
<evidence type="ECO:0000256" key="1">
    <source>
        <dbReference type="ARBA" id="ARBA00009993"/>
    </source>
</evidence>
<dbReference type="Proteomes" id="UP000492821">
    <property type="component" value="Unassembled WGS sequence"/>
</dbReference>
<name>A0A7E4UUJ3_PANRE</name>
<sequence length="174" mass="20165">MGHHGKNNKKRKASPEYKIVTNDEQEFTVTENTVKQMNVLKDLFVDITADSNEARIQNVSSDMFKIIVDFCRLHNDDDPYVVREVGPHTLHHRDYVFLKDYESHFNELLVATDYLDFPRMMDAILMYIREHFVIGHTQESLCHNLGLTPRPPESKTQNAIDHKLAKVTAGIKNI</sequence>
<dbReference type="Gene3D" id="3.30.710.10">
    <property type="entry name" value="Potassium Channel Kv1.1, Chain A"/>
    <property type="match status" value="1"/>
</dbReference>
<dbReference type="PANTHER" id="PTHR11165">
    <property type="entry name" value="SKP1"/>
    <property type="match status" value="1"/>
</dbReference>
<evidence type="ECO:0000259" key="3">
    <source>
        <dbReference type="Pfam" id="PF03931"/>
    </source>
</evidence>
<reference evidence="5" key="2">
    <citation type="submission" date="2020-10" db="UniProtKB">
        <authorList>
            <consortium name="WormBaseParasite"/>
        </authorList>
    </citation>
    <scope>IDENTIFICATION</scope>
</reference>